<dbReference type="EMBL" id="JANCYU010000008">
    <property type="protein sequence ID" value="KAK4522809.1"/>
    <property type="molecule type" value="Genomic_DNA"/>
</dbReference>
<evidence type="ECO:0000313" key="4">
    <source>
        <dbReference type="Proteomes" id="UP001300502"/>
    </source>
</evidence>
<dbReference type="Pfam" id="PF20662">
    <property type="entry name" value="COG4_C"/>
    <property type="match status" value="1"/>
</dbReference>
<evidence type="ECO:0000256" key="1">
    <source>
        <dbReference type="SAM" id="Coils"/>
    </source>
</evidence>
<dbReference type="InterPro" id="IPR048684">
    <property type="entry name" value="COG4_C"/>
</dbReference>
<sequence>MTCEDDVDKQLEKEISQVTAKITEMDQKIQSFTQQLVSKEERQKNVFDLLTTQVWDVVTETKELERAWESFQIQDICDKLNLFYIKSSRLEETHQLLERAIKRRKLLSQLKSCFSKGHLKEAVDCASELRKLGAENATPMEFLDKVLGEQSSTMESELQSLKNSLRQYIKDSSSKGYEALSKVYEHCIDLYRIGEEEEAFELYTTFILNVIEKEWSEALSRLQGHTLTHSSQYISLLTQLYETIASYADENEVGLTTQWSEQYYPKLLEKLMSRCNEYGTKIIDHYRRFRHLENVESTLTTTDTRQLDIIMDEIALVSQRTNAYFHFMENKLTAHQVHSKEYLSKVFRECLLQRKLDELISAYISMENYFMTESMKKAISLDQVPNDFSILVSTVVDDCFFVLQKSLKRAFAFENNDVLCAVINEANAVVNGQVLGFFKNRLGQILNVQKPESHASKTFDTTRQLVLLLNNLSTCEEYGERLIGWLDTWSRKRNSVMTVELEKVQSLVADLKDALKAFHTTWEETLQHLKGRITKRLARALEPLQQMSFVQQDVASGDWETDSDSFISHFAEEFESAVGYLEESLLDSNWDQLIRQIAIWCADQLESILWRKKFNAHGAFGLDNDVRGLTSFFNHKVKQGTVRDIFTRLFQITMLLNLESPTEIYDIWQGEERHIHWKLTAQEVRQVLSLRTEFSVETIKHLSL</sequence>
<dbReference type="InterPro" id="IPR048682">
    <property type="entry name" value="COG4"/>
</dbReference>
<feature type="coiled-coil region" evidence="1">
    <location>
        <begin position="8"/>
        <end position="42"/>
    </location>
</feature>
<feature type="domain" description="COG4 transport protein middle alpha-helical bundle" evidence="2">
    <location>
        <begin position="158"/>
        <end position="443"/>
    </location>
</feature>
<organism evidence="3 4">
    <name type="scientific">Galdieria yellowstonensis</name>
    <dbReference type="NCBI Taxonomy" id="3028027"/>
    <lineage>
        <taxon>Eukaryota</taxon>
        <taxon>Rhodophyta</taxon>
        <taxon>Bangiophyceae</taxon>
        <taxon>Galdieriales</taxon>
        <taxon>Galdieriaceae</taxon>
        <taxon>Galdieria</taxon>
    </lineage>
</organism>
<dbReference type="Proteomes" id="UP001300502">
    <property type="component" value="Unassembled WGS sequence"/>
</dbReference>
<evidence type="ECO:0000259" key="2">
    <source>
        <dbReference type="SMART" id="SM00762"/>
    </source>
</evidence>
<evidence type="ECO:0000313" key="3">
    <source>
        <dbReference type="EMBL" id="KAK4522809.1"/>
    </source>
</evidence>
<keyword evidence="1" id="KW-0175">Coiled coil</keyword>
<name>A0AAV9I6G8_9RHOD</name>
<protein>
    <recommendedName>
        <fullName evidence="2">COG4 transport protein middle alpha-helical bundle domain-containing protein</fullName>
    </recommendedName>
</protein>
<dbReference type="Pfam" id="PF08318">
    <property type="entry name" value="COG4_m"/>
    <property type="match status" value="2"/>
</dbReference>
<dbReference type="PANTHER" id="PTHR24016:SF0">
    <property type="entry name" value="CONSERVED OLIGOMERIC GOLGI COMPLEX SUBUNIT 4"/>
    <property type="match status" value="1"/>
</dbReference>
<gene>
    <name evidence="3" type="ORF">GAYE_PCTG30G0699</name>
</gene>
<dbReference type="InterPro" id="IPR013167">
    <property type="entry name" value="COG4_M"/>
</dbReference>
<dbReference type="PANTHER" id="PTHR24016">
    <property type="entry name" value="CONSERVED OLIGOMERIC GOLGI COMPLEX SUBUNIT 4"/>
    <property type="match status" value="1"/>
</dbReference>
<dbReference type="SMART" id="SM00762">
    <property type="entry name" value="Cog4"/>
    <property type="match status" value="1"/>
</dbReference>
<dbReference type="Gene3D" id="1.20.58.1970">
    <property type="match status" value="1"/>
</dbReference>
<keyword evidence="4" id="KW-1185">Reference proteome</keyword>
<accession>A0AAV9I6G8</accession>
<proteinExistence type="predicted"/>
<comment type="caution">
    <text evidence="3">The sequence shown here is derived from an EMBL/GenBank/DDBJ whole genome shotgun (WGS) entry which is preliminary data.</text>
</comment>
<reference evidence="3 4" key="1">
    <citation type="submission" date="2022-07" db="EMBL/GenBank/DDBJ databases">
        <title>Genome-wide signatures of adaptation to extreme environments.</title>
        <authorList>
            <person name="Cho C.H."/>
            <person name="Yoon H.S."/>
        </authorList>
    </citation>
    <scope>NUCLEOTIDE SEQUENCE [LARGE SCALE GENOMIC DNA]</scope>
    <source>
        <strain evidence="3 4">108.79 E11</strain>
    </source>
</reference>
<dbReference type="AlphaFoldDB" id="A0AAV9I6G8"/>